<dbReference type="EMBL" id="LFCV01000099">
    <property type="protein sequence ID" value="KMJ44436.1"/>
    <property type="molecule type" value="Genomic_DNA"/>
</dbReference>
<dbReference type="CDD" id="cd06811">
    <property type="entry name" value="PLPDE_III_yhfX_like"/>
    <property type="match status" value="1"/>
</dbReference>
<evidence type="ECO:0000313" key="7">
    <source>
        <dbReference type="Proteomes" id="UP000036277"/>
    </source>
</evidence>
<keyword evidence="2" id="KW-0663">Pyridoxal phosphate</keyword>
<dbReference type="GO" id="GO:0008784">
    <property type="term" value="F:alanine racemase activity"/>
    <property type="evidence" value="ECO:0007669"/>
    <property type="project" value="TreeGrafter"/>
</dbReference>
<dbReference type="InterPro" id="IPR048449">
    <property type="entry name" value="YhfX-like_C"/>
</dbReference>
<dbReference type="AlphaFoldDB" id="A0A0J5FQ57"/>
<organism evidence="6 7">
    <name type="scientific">Xenorhabdus khoisanae</name>
    <dbReference type="NCBI Taxonomy" id="880157"/>
    <lineage>
        <taxon>Bacteria</taxon>
        <taxon>Pseudomonadati</taxon>
        <taxon>Pseudomonadota</taxon>
        <taxon>Gammaproteobacteria</taxon>
        <taxon>Enterobacterales</taxon>
        <taxon>Morganellaceae</taxon>
        <taxon>Xenorhabdus</taxon>
    </lineage>
</organism>
<comment type="cofactor">
    <cofactor evidence="1">
        <name>pyridoxal 5'-phosphate</name>
        <dbReference type="ChEBI" id="CHEBI:597326"/>
    </cofactor>
</comment>
<evidence type="ECO:0000256" key="2">
    <source>
        <dbReference type="ARBA" id="ARBA00022898"/>
    </source>
</evidence>
<dbReference type="RefSeq" id="WP_047964085.1">
    <property type="nucleotide sequence ID" value="NZ_CAWMBG010000099.1"/>
</dbReference>
<dbReference type="OrthoDB" id="3189402at2"/>
<evidence type="ECO:0000256" key="1">
    <source>
        <dbReference type="ARBA" id="ARBA00001933"/>
    </source>
</evidence>
<proteinExistence type="predicted"/>
<evidence type="ECO:0000313" key="6">
    <source>
        <dbReference type="EMBL" id="KMJ44436.1"/>
    </source>
</evidence>
<keyword evidence="7" id="KW-1185">Reference proteome</keyword>
<gene>
    <name evidence="6" type="ORF">AB204_14560</name>
</gene>
<dbReference type="Gene3D" id="2.40.37.30">
    <property type="match status" value="2"/>
</dbReference>
<sequence length="391" mass="43555">MFIDALKKQNPKLIEVAKELWQQGVILPDTYIIDVDQVLNNGRRLLQVAEQYGIELYLMTKQIGRNPWLTKKLVELGYRGVVAVDFREAYSLSQHGVPLCHIGHLVQTPTHLIETMLKHKPDIITVYSLEKAQAISDAAEKLGRIQPVMLKIFDKRDIAFPGQEAGITFSELDATVDALKHMPGIKLSGLTHFPCLSWDERYQTTLPTTNLLTLIRARNRLEQLGINLSQINAPAASSCNTIPLLSKYGATHLEPGHALTGTVPANISGQEPEHVAMVYVTEVSHHYDGNSYCYGGGYYKRGHMKHALVFHEHTISPKKVRILRLGEPCIDYNLPLSGTHPIGSPVIMCFRPQIFVTRSDVALVSGIQSGSPKLEGIYDSQGNWKNSGYSK</sequence>
<feature type="domain" description="Alanine racemase N-terminal" evidence="4">
    <location>
        <begin position="33"/>
        <end position="263"/>
    </location>
</feature>
<comment type="caution">
    <text evidence="6">The sequence shown here is derived from an EMBL/GenBank/DDBJ whole genome shotgun (WGS) entry which is preliminary data.</text>
</comment>
<dbReference type="GO" id="GO:0005829">
    <property type="term" value="C:cytosol"/>
    <property type="evidence" value="ECO:0007669"/>
    <property type="project" value="TreeGrafter"/>
</dbReference>
<dbReference type="Proteomes" id="UP000036277">
    <property type="component" value="Unassembled WGS sequence"/>
</dbReference>
<dbReference type="InterPro" id="IPR000821">
    <property type="entry name" value="Ala_racemase"/>
</dbReference>
<dbReference type="PATRIC" id="fig|880157.4.peg.3104"/>
<dbReference type="PANTHER" id="PTHR30511:SF3">
    <property type="entry name" value="LYSINE RACEMASE"/>
    <property type="match status" value="1"/>
</dbReference>
<dbReference type="STRING" id="880157.AB204_14560"/>
<dbReference type="GO" id="GO:0030170">
    <property type="term" value="F:pyridoxal phosphate binding"/>
    <property type="evidence" value="ECO:0007669"/>
    <property type="project" value="TreeGrafter"/>
</dbReference>
<evidence type="ECO:0000256" key="3">
    <source>
        <dbReference type="ARBA" id="ARBA00023235"/>
    </source>
</evidence>
<dbReference type="Pfam" id="PF01168">
    <property type="entry name" value="Ala_racemase_N"/>
    <property type="match status" value="1"/>
</dbReference>
<dbReference type="InterPro" id="IPR029066">
    <property type="entry name" value="PLP-binding_barrel"/>
</dbReference>
<protein>
    <submittedName>
        <fullName evidence="6">Uncharacterized protein</fullName>
    </submittedName>
</protein>
<dbReference type="InterPro" id="IPR001608">
    <property type="entry name" value="Ala_racemase_N"/>
</dbReference>
<accession>A0A0J5FQ57</accession>
<feature type="domain" description="YhfX-like C-terminal" evidence="5">
    <location>
        <begin position="278"/>
        <end position="374"/>
    </location>
</feature>
<keyword evidence="3" id="KW-0413">Isomerase</keyword>
<dbReference type="Pfam" id="PF21279">
    <property type="entry name" value="YhfX-like_C"/>
    <property type="match status" value="1"/>
</dbReference>
<evidence type="ECO:0000259" key="4">
    <source>
        <dbReference type="Pfam" id="PF01168"/>
    </source>
</evidence>
<reference evidence="6 7" key="1">
    <citation type="submission" date="2015-06" db="EMBL/GenBank/DDBJ databases">
        <title>Draft Whole-Genome Sequence of the Entomopathogenic Bacterium Xenorhabdus khoisanae.</title>
        <authorList>
            <person name="Naidoo S."/>
            <person name="Featherston J."/>
            <person name="Gray V.M."/>
        </authorList>
    </citation>
    <scope>NUCLEOTIDE SEQUENCE [LARGE SCALE GENOMIC DNA]</scope>
    <source>
        <strain evidence="6 7">MCB</strain>
    </source>
</reference>
<evidence type="ECO:0000259" key="5">
    <source>
        <dbReference type="Pfam" id="PF21279"/>
    </source>
</evidence>
<dbReference type="SUPFAM" id="SSF51419">
    <property type="entry name" value="PLP-binding barrel"/>
    <property type="match status" value="1"/>
</dbReference>
<name>A0A0J5FQ57_9GAMM</name>
<dbReference type="PANTHER" id="PTHR30511">
    <property type="entry name" value="ALANINE RACEMASE"/>
    <property type="match status" value="1"/>
</dbReference>